<evidence type="ECO:0000256" key="1">
    <source>
        <dbReference type="ARBA" id="ARBA00007102"/>
    </source>
</evidence>
<protein>
    <recommendedName>
        <fullName evidence="4">Small ribosomal subunit protein uS10m</fullName>
    </recommendedName>
    <alternativeName>
        <fullName evidence="5">37S ribosomal protein S10, mitochondrial</fullName>
    </alternativeName>
</protein>
<dbReference type="InterPro" id="IPR036838">
    <property type="entry name" value="Ribosomal_uS10_dom_sf"/>
</dbReference>
<comment type="similarity">
    <text evidence="1">Belongs to the universal ribosomal protein uS10 family.</text>
</comment>
<dbReference type="GO" id="GO:1990904">
    <property type="term" value="C:ribonucleoprotein complex"/>
    <property type="evidence" value="ECO:0007669"/>
    <property type="project" value="UniProtKB-KW"/>
</dbReference>
<dbReference type="GO" id="GO:0005840">
    <property type="term" value="C:ribosome"/>
    <property type="evidence" value="ECO:0007669"/>
    <property type="project" value="UniProtKB-KW"/>
</dbReference>
<dbReference type="Pfam" id="PF00338">
    <property type="entry name" value="Ribosomal_S10"/>
    <property type="match status" value="1"/>
</dbReference>
<dbReference type="PRINTS" id="PR00971">
    <property type="entry name" value="RIBOSOMALS10"/>
</dbReference>
<dbReference type="GO" id="GO:0006412">
    <property type="term" value="P:translation"/>
    <property type="evidence" value="ECO:0007669"/>
    <property type="project" value="InterPro"/>
</dbReference>
<dbReference type="Proteomes" id="UP000703269">
    <property type="component" value="Unassembled WGS sequence"/>
</dbReference>
<dbReference type="FunFam" id="3.30.70.600:FF:000003">
    <property type="entry name" value="30S ribosomal protein S10"/>
    <property type="match status" value="1"/>
</dbReference>
<comment type="subunit">
    <text evidence="7">Part of the mitochondrial small ribosomal subunit.</text>
</comment>
<organism evidence="10 11">
    <name type="scientific">Phanerochaete sordida</name>
    <dbReference type="NCBI Taxonomy" id="48140"/>
    <lineage>
        <taxon>Eukaryota</taxon>
        <taxon>Fungi</taxon>
        <taxon>Dikarya</taxon>
        <taxon>Basidiomycota</taxon>
        <taxon>Agaricomycotina</taxon>
        <taxon>Agaricomycetes</taxon>
        <taxon>Polyporales</taxon>
        <taxon>Phanerochaetaceae</taxon>
        <taxon>Phanerochaete</taxon>
    </lineage>
</organism>
<feature type="compositionally biased region" description="Basic and acidic residues" evidence="8">
    <location>
        <begin position="285"/>
        <end position="313"/>
    </location>
</feature>
<evidence type="ECO:0000256" key="6">
    <source>
        <dbReference type="ARBA" id="ARBA00057689"/>
    </source>
</evidence>
<feature type="region of interest" description="Disordered" evidence="8">
    <location>
        <begin position="278"/>
        <end position="313"/>
    </location>
</feature>
<evidence type="ECO:0000256" key="8">
    <source>
        <dbReference type="SAM" id="MobiDB-lite"/>
    </source>
</evidence>
<dbReference type="AlphaFoldDB" id="A0A9P3GC79"/>
<evidence type="ECO:0000256" key="4">
    <source>
        <dbReference type="ARBA" id="ARBA00035261"/>
    </source>
</evidence>
<accession>A0A9P3GC79</accession>
<dbReference type="Gene3D" id="3.30.70.600">
    <property type="entry name" value="Ribosomal protein S10 domain"/>
    <property type="match status" value="1"/>
</dbReference>
<dbReference type="InterPro" id="IPR027486">
    <property type="entry name" value="Ribosomal_uS10_dom"/>
</dbReference>
<dbReference type="SUPFAM" id="SSF54999">
    <property type="entry name" value="Ribosomal protein S10"/>
    <property type="match status" value="1"/>
</dbReference>
<dbReference type="InterPro" id="IPR001848">
    <property type="entry name" value="Ribosomal_uS10"/>
</dbReference>
<comment type="function">
    <text evidence="6">Involved in mitochondrial genome encoded proteins translation. Involved in the binding of tRNA to the ribosomes.</text>
</comment>
<dbReference type="PANTHER" id="PTHR11700">
    <property type="entry name" value="30S RIBOSOMAL PROTEIN S10 FAMILY MEMBER"/>
    <property type="match status" value="1"/>
</dbReference>
<name>A0A9P3GC79_9APHY</name>
<dbReference type="SMART" id="SM01403">
    <property type="entry name" value="Ribosomal_S10"/>
    <property type="match status" value="1"/>
</dbReference>
<proteinExistence type="inferred from homology"/>
<reference evidence="10 11" key="1">
    <citation type="submission" date="2021-08" db="EMBL/GenBank/DDBJ databases">
        <title>Draft Genome Sequence of Phanerochaete sordida strain YK-624.</title>
        <authorList>
            <person name="Mori T."/>
            <person name="Dohra H."/>
            <person name="Suzuki T."/>
            <person name="Kawagishi H."/>
            <person name="Hirai H."/>
        </authorList>
    </citation>
    <scope>NUCLEOTIDE SEQUENCE [LARGE SCALE GENOMIC DNA]</scope>
    <source>
        <strain evidence="10 11">YK-624</strain>
    </source>
</reference>
<gene>
    <name evidence="10" type="ORF">PsYK624_073230</name>
</gene>
<keyword evidence="2 10" id="KW-0689">Ribosomal protein</keyword>
<sequence>MFARACSRVVKTWSPRVTAPWAGAGRAIHLQSATKVAGTSSSNSPIRRYYASDAIPEDSAAEAVDPFEEFAEEQEFEEVEVEEFDLENVTEEQMAAAIVDGRAMFEPMYHPHTHGIPAAAVHLRSHHVSLLQMYSHFAVHAAAALGIPTSAPTPLPTQRSLWTVLKGPFVHKKAQENFDRKTHKRLIKAWDAHPDVIERWVRYMEKHALAGVGMRVVRWERAPVGVGKKVEEAVAAAMEAAKLQTPQAQVAALGKEIVKQETTTTANEVVVQATSIADSNAAEAKPAEQPKAEEPKVAGEPKASEKPKPSESA</sequence>
<evidence type="ECO:0000256" key="7">
    <source>
        <dbReference type="ARBA" id="ARBA00065857"/>
    </source>
</evidence>
<dbReference type="OrthoDB" id="366214at2759"/>
<evidence type="ECO:0000256" key="2">
    <source>
        <dbReference type="ARBA" id="ARBA00022980"/>
    </source>
</evidence>
<evidence type="ECO:0000256" key="5">
    <source>
        <dbReference type="ARBA" id="ARBA00042916"/>
    </source>
</evidence>
<evidence type="ECO:0000313" key="11">
    <source>
        <dbReference type="Proteomes" id="UP000703269"/>
    </source>
</evidence>
<keyword evidence="3" id="KW-0687">Ribonucleoprotein</keyword>
<dbReference type="HAMAP" id="MF_00508">
    <property type="entry name" value="Ribosomal_uS10"/>
    <property type="match status" value="1"/>
</dbReference>
<evidence type="ECO:0000256" key="3">
    <source>
        <dbReference type="ARBA" id="ARBA00023274"/>
    </source>
</evidence>
<feature type="domain" description="Small ribosomal subunit protein uS10" evidence="9">
    <location>
        <begin position="120"/>
        <end position="217"/>
    </location>
</feature>
<comment type="caution">
    <text evidence="10">The sequence shown here is derived from an EMBL/GenBank/DDBJ whole genome shotgun (WGS) entry which is preliminary data.</text>
</comment>
<evidence type="ECO:0000313" key="10">
    <source>
        <dbReference type="EMBL" id="GJE91174.1"/>
    </source>
</evidence>
<dbReference type="GO" id="GO:0003735">
    <property type="term" value="F:structural constituent of ribosome"/>
    <property type="evidence" value="ECO:0007669"/>
    <property type="project" value="InterPro"/>
</dbReference>
<keyword evidence="11" id="KW-1185">Reference proteome</keyword>
<evidence type="ECO:0000259" key="9">
    <source>
        <dbReference type="SMART" id="SM01403"/>
    </source>
</evidence>
<dbReference type="EMBL" id="BPQB01000020">
    <property type="protein sequence ID" value="GJE91174.1"/>
    <property type="molecule type" value="Genomic_DNA"/>
</dbReference>